<dbReference type="Proteomes" id="UP001165422">
    <property type="component" value="Unassembled WGS sequence"/>
</dbReference>
<feature type="modified residue" description="4-aspartylphosphate" evidence="6">
    <location>
        <position position="55"/>
    </location>
</feature>
<accession>A0ABS8N914</accession>
<comment type="caution">
    <text evidence="10">The sequence shown here is derived from an EMBL/GenBank/DDBJ whole genome shotgun (WGS) entry which is preliminary data.</text>
</comment>
<dbReference type="PANTHER" id="PTHR48111:SF2">
    <property type="entry name" value="RESPONSE REGULATOR SAER"/>
    <property type="match status" value="1"/>
</dbReference>
<dbReference type="InterPro" id="IPR011006">
    <property type="entry name" value="CheY-like_superfamily"/>
</dbReference>
<dbReference type="SMART" id="SM00448">
    <property type="entry name" value="REC"/>
    <property type="match status" value="1"/>
</dbReference>
<dbReference type="Pfam" id="PF00486">
    <property type="entry name" value="Trans_reg_C"/>
    <property type="match status" value="1"/>
</dbReference>
<dbReference type="InterPro" id="IPR039420">
    <property type="entry name" value="WalR-like"/>
</dbReference>
<keyword evidence="6" id="KW-0597">Phosphoprotein</keyword>
<evidence type="ECO:0000256" key="6">
    <source>
        <dbReference type="PROSITE-ProRule" id="PRU00169"/>
    </source>
</evidence>
<dbReference type="CDD" id="cd00383">
    <property type="entry name" value="trans_reg_C"/>
    <property type="match status" value="1"/>
</dbReference>
<feature type="DNA-binding region" description="OmpR/PhoB-type" evidence="7">
    <location>
        <begin position="130"/>
        <end position="229"/>
    </location>
</feature>
<dbReference type="SMART" id="SM00862">
    <property type="entry name" value="Trans_reg_C"/>
    <property type="match status" value="1"/>
</dbReference>
<keyword evidence="3 7" id="KW-0238">DNA-binding</keyword>
<dbReference type="InterPro" id="IPR001789">
    <property type="entry name" value="Sig_transdc_resp-reg_receiver"/>
</dbReference>
<keyword evidence="2" id="KW-0805">Transcription regulation</keyword>
<reference evidence="10" key="1">
    <citation type="submission" date="2021-11" db="EMBL/GenBank/DDBJ databases">
        <authorList>
            <person name="Qingchun L."/>
            <person name="Dong Z."/>
            <person name="Zongwei Q."/>
            <person name="Jia Z."/>
            <person name="Duotao L."/>
        </authorList>
    </citation>
    <scope>NUCLEOTIDE SEQUENCE</scope>
    <source>
        <strain evidence="10">WLY-B-L2</strain>
    </source>
</reference>
<feature type="domain" description="OmpR/PhoB-type" evidence="9">
    <location>
        <begin position="130"/>
        <end position="229"/>
    </location>
</feature>
<dbReference type="CDD" id="cd17574">
    <property type="entry name" value="REC_OmpR"/>
    <property type="match status" value="1"/>
</dbReference>
<gene>
    <name evidence="10" type="ORF">LN736_15720</name>
</gene>
<dbReference type="PROSITE" id="PS51755">
    <property type="entry name" value="OMPR_PHOB"/>
    <property type="match status" value="1"/>
</dbReference>
<dbReference type="RefSeq" id="WP_150358242.1">
    <property type="nucleotide sequence ID" value="NZ_JAJJPB010000027.1"/>
</dbReference>
<comment type="function">
    <text evidence="5">May play the central regulatory role in sporulation. It may be an element of the effector pathway responsible for the activation of sporulation genes in response to nutritional stress. Spo0A may act in concert with spo0H (a sigma factor) to control the expression of some genes that are critical to the sporulation process.</text>
</comment>
<evidence type="ECO:0000256" key="4">
    <source>
        <dbReference type="ARBA" id="ARBA00023163"/>
    </source>
</evidence>
<evidence type="ECO:0000313" key="11">
    <source>
        <dbReference type="Proteomes" id="UP001165422"/>
    </source>
</evidence>
<evidence type="ECO:0000256" key="1">
    <source>
        <dbReference type="ARBA" id="ARBA00018672"/>
    </source>
</evidence>
<evidence type="ECO:0000256" key="5">
    <source>
        <dbReference type="ARBA" id="ARBA00024867"/>
    </source>
</evidence>
<keyword evidence="11" id="KW-1185">Reference proteome</keyword>
<dbReference type="InterPro" id="IPR036388">
    <property type="entry name" value="WH-like_DNA-bd_sf"/>
</dbReference>
<evidence type="ECO:0000256" key="3">
    <source>
        <dbReference type="ARBA" id="ARBA00023125"/>
    </source>
</evidence>
<evidence type="ECO:0000259" key="8">
    <source>
        <dbReference type="PROSITE" id="PS50110"/>
    </source>
</evidence>
<organism evidence="10 11">
    <name type="scientific">Clostridium aromativorans</name>
    <dbReference type="NCBI Taxonomy" id="2836848"/>
    <lineage>
        <taxon>Bacteria</taxon>
        <taxon>Bacillati</taxon>
        <taxon>Bacillota</taxon>
        <taxon>Clostridia</taxon>
        <taxon>Eubacteriales</taxon>
        <taxon>Clostridiaceae</taxon>
        <taxon>Clostridium</taxon>
    </lineage>
</organism>
<feature type="domain" description="Response regulatory" evidence="8">
    <location>
        <begin position="6"/>
        <end position="119"/>
    </location>
</feature>
<dbReference type="Gene3D" id="1.10.10.10">
    <property type="entry name" value="Winged helix-like DNA-binding domain superfamily/Winged helix DNA-binding domain"/>
    <property type="match status" value="1"/>
</dbReference>
<sequence>MGNPIKILVVEDDADINKLLCHMLQNSGYNTVSAYSGTEALLNLKDENWDMVILDLMLPGLAGEKILEKIRTAREMPVIIISAKGDTETKIQALRTGADDYITKPFDIDEVSARIDANLRRYKKFSKEDNSILTYGEISLNKDTREVFVNQVPINLTTREFDILELLISYPRKVFTKTNIFETVWGENYLCDDNTIKVHISNLRNKIHSAKPLHEYIQTVWSIGYKLQV</sequence>
<dbReference type="Gene3D" id="3.40.50.2300">
    <property type="match status" value="1"/>
</dbReference>
<dbReference type="SUPFAM" id="SSF52172">
    <property type="entry name" value="CheY-like"/>
    <property type="match status" value="1"/>
</dbReference>
<protein>
    <recommendedName>
        <fullName evidence="1">Stage 0 sporulation protein A homolog</fullName>
    </recommendedName>
</protein>
<dbReference type="PROSITE" id="PS50110">
    <property type="entry name" value="RESPONSE_REGULATORY"/>
    <property type="match status" value="1"/>
</dbReference>
<evidence type="ECO:0000313" key="10">
    <source>
        <dbReference type="EMBL" id="MCC9296303.1"/>
    </source>
</evidence>
<dbReference type="PANTHER" id="PTHR48111">
    <property type="entry name" value="REGULATOR OF RPOS"/>
    <property type="match status" value="1"/>
</dbReference>
<dbReference type="EMBL" id="JAJJPB010000027">
    <property type="protein sequence ID" value="MCC9296303.1"/>
    <property type="molecule type" value="Genomic_DNA"/>
</dbReference>
<dbReference type="InterPro" id="IPR001867">
    <property type="entry name" value="OmpR/PhoB-type_DNA-bd"/>
</dbReference>
<evidence type="ECO:0000259" key="9">
    <source>
        <dbReference type="PROSITE" id="PS51755"/>
    </source>
</evidence>
<proteinExistence type="predicted"/>
<dbReference type="Pfam" id="PF00072">
    <property type="entry name" value="Response_reg"/>
    <property type="match status" value="1"/>
</dbReference>
<dbReference type="Gene3D" id="6.10.250.690">
    <property type="match status" value="1"/>
</dbReference>
<evidence type="ECO:0000256" key="2">
    <source>
        <dbReference type="ARBA" id="ARBA00023015"/>
    </source>
</evidence>
<keyword evidence="4" id="KW-0804">Transcription</keyword>
<name>A0ABS8N914_9CLOT</name>
<evidence type="ECO:0000256" key="7">
    <source>
        <dbReference type="PROSITE-ProRule" id="PRU01091"/>
    </source>
</evidence>